<dbReference type="Proteomes" id="UP000324222">
    <property type="component" value="Unassembled WGS sequence"/>
</dbReference>
<organism evidence="1 2">
    <name type="scientific">Portunus trituberculatus</name>
    <name type="common">Swimming crab</name>
    <name type="synonym">Neptunus trituberculatus</name>
    <dbReference type="NCBI Taxonomy" id="210409"/>
    <lineage>
        <taxon>Eukaryota</taxon>
        <taxon>Metazoa</taxon>
        <taxon>Ecdysozoa</taxon>
        <taxon>Arthropoda</taxon>
        <taxon>Crustacea</taxon>
        <taxon>Multicrustacea</taxon>
        <taxon>Malacostraca</taxon>
        <taxon>Eumalacostraca</taxon>
        <taxon>Eucarida</taxon>
        <taxon>Decapoda</taxon>
        <taxon>Pleocyemata</taxon>
        <taxon>Brachyura</taxon>
        <taxon>Eubrachyura</taxon>
        <taxon>Portunoidea</taxon>
        <taxon>Portunidae</taxon>
        <taxon>Portuninae</taxon>
        <taxon>Portunus</taxon>
    </lineage>
</organism>
<proteinExistence type="predicted"/>
<protein>
    <submittedName>
        <fullName evidence="1">Uncharacterized protein</fullName>
    </submittedName>
</protein>
<keyword evidence="2" id="KW-1185">Reference proteome</keyword>
<dbReference type="AlphaFoldDB" id="A0A5B7I703"/>
<accession>A0A5B7I703</accession>
<sequence>MGQGCFWPRTNGFHLKRWQAISSAASPTPTEGRGAERVTQAGWRRWTRGHWDKDEARNNIDLNVLNTGTHFY</sequence>
<reference evidence="1 2" key="1">
    <citation type="submission" date="2019-05" db="EMBL/GenBank/DDBJ databases">
        <title>Another draft genome of Portunus trituberculatus and its Hox gene families provides insights of decapod evolution.</title>
        <authorList>
            <person name="Jeong J.-H."/>
            <person name="Song I."/>
            <person name="Kim S."/>
            <person name="Choi T."/>
            <person name="Kim D."/>
            <person name="Ryu S."/>
            <person name="Kim W."/>
        </authorList>
    </citation>
    <scope>NUCLEOTIDE SEQUENCE [LARGE SCALE GENOMIC DNA]</scope>
    <source>
        <tissue evidence="1">Muscle</tissue>
    </source>
</reference>
<evidence type="ECO:0000313" key="2">
    <source>
        <dbReference type="Proteomes" id="UP000324222"/>
    </source>
</evidence>
<gene>
    <name evidence="1" type="ORF">E2C01_071738</name>
</gene>
<name>A0A5B7I703_PORTR</name>
<evidence type="ECO:0000313" key="1">
    <source>
        <dbReference type="EMBL" id="MPC77287.1"/>
    </source>
</evidence>
<comment type="caution">
    <text evidence="1">The sequence shown here is derived from an EMBL/GenBank/DDBJ whole genome shotgun (WGS) entry which is preliminary data.</text>
</comment>
<dbReference type="EMBL" id="VSRR010045494">
    <property type="protein sequence ID" value="MPC77287.1"/>
    <property type="molecule type" value="Genomic_DNA"/>
</dbReference>